<dbReference type="EMBL" id="JAPZBO010000005">
    <property type="protein sequence ID" value="KAJ5314947.1"/>
    <property type="molecule type" value="Genomic_DNA"/>
</dbReference>
<sequence>MHVPRSGRLVAGALFTLWRNPRWNQSLILMQANNPTFKPSPLSFGSPRASPFRRPSTPNSPPSGRPGTPGSSPSRSGYTPMVSPSKLNQSYTAAEEESVSPRTDPIPQPKFTRELPPSPTKGARSPGHSSPIMSRPSGTGFVGSDAAAKLPPNVAREIREAFQVLDRDNDGLVNKDDVADVLMNLGQDSSPSTLARFFPSSSSQTINFPTFLNTLSELMAPMSSSQDLLNALAAFDDDDNGQIDVAELRDALLHTVPEDGGRPLTEQQIDEVFSGFIGRRAFGGRPAKTGGASKRGEVFQYHDFVRSVMGGENGNGGRQEAGSAQA</sequence>
<organism evidence="5 6">
    <name type="scientific">Penicillium atrosanguineum</name>
    <dbReference type="NCBI Taxonomy" id="1132637"/>
    <lineage>
        <taxon>Eukaryota</taxon>
        <taxon>Fungi</taxon>
        <taxon>Dikarya</taxon>
        <taxon>Ascomycota</taxon>
        <taxon>Pezizomycotina</taxon>
        <taxon>Eurotiomycetes</taxon>
        <taxon>Eurotiomycetidae</taxon>
        <taxon>Eurotiales</taxon>
        <taxon>Aspergillaceae</taxon>
        <taxon>Penicillium</taxon>
    </lineage>
</organism>
<protein>
    <submittedName>
        <fullName evidence="5">Calcium-binding EF-hand</fullName>
    </submittedName>
</protein>
<reference evidence="5" key="1">
    <citation type="submission" date="2022-12" db="EMBL/GenBank/DDBJ databases">
        <authorList>
            <person name="Petersen C."/>
        </authorList>
    </citation>
    <scope>NUCLEOTIDE SEQUENCE</scope>
    <source>
        <strain evidence="5">IBT 21472</strain>
    </source>
</reference>
<feature type="domain" description="EF-hand" evidence="4">
    <location>
        <begin position="223"/>
        <end position="258"/>
    </location>
</feature>
<dbReference type="InterPro" id="IPR018247">
    <property type="entry name" value="EF_Hand_1_Ca_BS"/>
</dbReference>
<dbReference type="Pfam" id="PF13202">
    <property type="entry name" value="EF-hand_5"/>
    <property type="match status" value="1"/>
</dbReference>
<accession>A0A9W9PY11</accession>
<dbReference type="SUPFAM" id="SSF47473">
    <property type="entry name" value="EF-hand"/>
    <property type="match status" value="1"/>
</dbReference>
<dbReference type="SMART" id="SM00054">
    <property type="entry name" value="EFh"/>
    <property type="match status" value="2"/>
</dbReference>
<keyword evidence="6" id="KW-1185">Reference proteome</keyword>
<dbReference type="InterPro" id="IPR002048">
    <property type="entry name" value="EF_hand_dom"/>
</dbReference>
<dbReference type="FunFam" id="1.10.238.10:FF:000003">
    <property type="entry name" value="Calmodulin A"/>
    <property type="match status" value="1"/>
</dbReference>
<dbReference type="AlphaFoldDB" id="A0A9W9PY11"/>
<dbReference type="PROSITE" id="PS00018">
    <property type="entry name" value="EF_HAND_1"/>
    <property type="match status" value="2"/>
</dbReference>
<proteinExistence type="predicted"/>
<comment type="caution">
    <text evidence="5">The sequence shown here is derived from an EMBL/GenBank/DDBJ whole genome shotgun (WGS) entry which is preliminary data.</text>
</comment>
<feature type="domain" description="EF-hand" evidence="4">
    <location>
        <begin position="153"/>
        <end position="188"/>
    </location>
</feature>
<gene>
    <name evidence="5" type="ORF">N7476_005254</name>
</gene>
<evidence type="ECO:0000256" key="3">
    <source>
        <dbReference type="SAM" id="MobiDB-lite"/>
    </source>
</evidence>
<evidence type="ECO:0000313" key="5">
    <source>
        <dbReference type="EMBL" id="KAJ5314947.1"/>
    </source>
</evidence>
<dbReference type="Proteomes" id="UP001147746">
    <property type="component" value="Unassembled WGS sequence"/>
</dbReference>
<keyword evidence="1" id="KW-0677">Repeat</keyword>
<evidence type="ECO:0000313" key="6">
    <source>
        <dbReference type="Proteomes" id="UP001147746"/>
    </source>
</evidence>
<dbReference type="Pfam" id="PF13405">
    <property type="entry name" value="EF-hand_6"/>
    <property type="match status" value="1"/>
</dbReference>
<dbReference type="PANTHER" id="PTHR23049">
    <property type="entry name" value="MYOSIN REGULATORY LIGHT CHAIN 2"/>
    <property type="match status" value="1"/>
</dbReference>
<feature type="region of interest" description="Disordered" evidence="3">
    <location>
        <begin position="39"/>
        <end position="146"/>
    </location>
</feature>
<evidence type="ECO:0000259" key="4">
    <source>
        <dbReference type="PROSITE" id="PS50222"/>
    </source>
</evidence>
<dbReference type="PROSITE" id="PS50222">
    <property type="entry name" value="EF_HAND_2"/>
    <property type="match status" value="2"/>
</dbReference>
<feature type="compositionally biased region" description="Low complexity" evidence="3">
    <location>
        <begin position="65"/>
        <end position="77"/>
    </location>
</feature>
<dbReference type="Gene3D" id="1.10.238.10">
    <property type="entry name" value="EF-hand"/>
    <property type="match status" value="1"/>
</dbReference>
<evidence type="ECO:0000256" key="1">
    <source>
        <dbReference type="ARBA" id="ARBA00022737"/>
    </source>
</evidence>
<keyword evidence="2" id="KW-0106">Calcium</keyword>
<dbReference type="GO" id="GO:0005509">
    <property type="term" value="F:calcium ion binding"/>
    <property type="evidence" value="ECO:0007669"/>
    <property type="project" value="InterPro"/>
</dbReference>
<name>A0A9W9PY11_9EURO</name>
<evidence type="ECO:0000256" key="2">
    <source>
        <dbReference type="ARBA" id="ARBA00022837"/>
    </source>
</evidence>
<dbReference type="InterPro" id="IPR050403">
    <property type="entry name" value="Myosin_RLC"/>
</dbReference>
<reference evidence="5" key="2">
    <citation type="journal article" date="2023" name="IMA Fungus">
        <title>Comparative genomic study of the Penicillium genus elucidates a diverse pangenome and 15 lateral gene transfer events.</title>
        <authorList>
            <person name="Petersen C."/>
            <person name="Sorensen T."/>
            <person name="Nielsen M.R."/>
            <person name="Sondergaard T.E."/>
            <person name="Sorensen J.L."/>
            <person name="Fitzpatrick D.A."/>
            <person name="Frisvad J.C."/>
            <person name="Nielsen K.L."/>
        </authorList>
    </citation>
    <scope>NUCLEOTIDE SEQUENCE</scope>
    <source>
        <strain evidence="5">IBT 21472</strain>
    </source>
</reference>
<dbReference type="InterPro" id="IPR011992">
    <property type="entry name" value="EF-hand-dom_pair"/>
</dbReference>